<accession>A0AAV5TIK7</accession>
<comment type="caution">
    <text evidence="1">The sequence shown here is derived from an EMBL/GenBank/DDBJ whole genome shotgun (WGS) entry which is preliminary data.</text>
</comment>
<sequence>LTMVLNTIVDEVMELIAHEDYSDFTPLEEQSELYMEDFFLQYPKLKPSTREEVVTLKKSCVEYIKMEIEDQYKMIAGTPTKHKVLDAFIKGLKQNSKKEYRGLNNAEKRYLGGV</sequence>
<dbReference type="Proteomes" id="UP001432027">
    <property type="component" value="Unassembled WGS sequence"/>
</dbReference>
<evidence type="ECO:0000313" key="1">
    <source>
        <dbReference type="EMBL" id="GMS94190.1"/>
    </source>
</evidence>
<evidence type="ECO:0000313" key="2">
    <source>
        <dbReference type="Proteomes" id="UP001432027"/>
    </source>
</evidence>
<reference evidence="1" key="1">
    <citation type="submission" date="2023-10" db="EMBL/GenBank/DDBJ databases">
        <title>Genome assembly of Pristionchus species.</title>
        <authorList>
            <person name="Yoshida K."/>
            <person name="Sommer R.J."/>
        </authorList>
    </citation>
    <scope>NUCLEOTIDE SEQUENCE</scope>
    <source>
        <strain evidence="1">RS0144</strain>
    </source>
</reference>
<dbReference type="EMBL" id="BTSX01000004">
    <property type="protein sequence ID" value="GMS94190.1"/>
    <property type="molecule type" value="Genomic_DNA"/>
</dbReference>
<protein>
    <submittedName>
        <fullName evidence="1">Uncharacterized protein</fullName>
    </submittedName>
</protein>
<feature type="non-terminal residue" evidence="1">
    <location>
        <position position="114"/>
    </location>
</feature>
<keyword evidence="2" id="KW-1185">Reference proteome</keyword>
<dbReference type="AlphaFoldDB" id="A0AAV5TIK7"/>
<organism evidence="1 2">
    <name type="scientific">Pristionchus entomophagus</name>
    <dbReference type="NCBI Taxonomy" id="358040"/>
    <lineage>
        <taxon>Eukaryota</taxon>
        <taxon>Metazoa</taxon>
        <taxon>Ecdysozoa</taxon>
        <taxon>Nematoda</taxon>
        <taxon>Chromadorea</taxon>
        <taxon>Rhabditida</taxon>
        <taxon>Rhabditina</taxon>
        <taxon>Diplogasteromorpha</taxon>
        <taxon>Diplogasteroidea</taxon>
        <taxon>Neodiplogasteridae</taxon>
        <taxon>Pristionchus</taxon>
    </lineage>
</organism>
<proteinExistence type="predicted"/>
<feature type="non-terminal residue" evidence="1">
    <location>
        <position position="1"/>
    </location>
</feature>
<gene>
    <name evidence="1" type="ORF">PENTCL1PPCAC_16365</name>
</gene>
<name>A0AAV5TIK7_9BILA</name>